<dbReference type="CDD" id="cd03801">
    <property type="entry name" value="GT4_PimA-like"/>
    <property type="match status" value="1"/>
</dbReference>
<dbReference type="AlphaFoldDB" id="A0A222WJD3"/>
<organism evidence="4 5">
    <name type="scientific">Paenibacillus kribbensis</name>
    <dbReference type="NCBI Taxonomy" id="172713"/>
    <lineage>
        <taxon>Bacteria</taxon>
        <taxon>Bacillati</taxon>
        <taxon>Bacillota</taxon>
        <taxon>Bacilli</taxon>
        <taxon>Bacillales</taxon>
        <taxon>Paenibacillaceae</taxon>
        <taxon>Paenibacillus</taxon>
    </lineage>
</organism>
<protein>
    <submittedName>
        <fullName evidence="4">Glycosyl transferase</fullName>
    </submittedName>
</protein>
<name>A0A222WJD3_9BACL</name>
<dbReference type="Pfam" id="PF00534">
    <property type="entry name" value="Glycos_transf_1"/>
    <property type="match status" value="1"/>
</dbReference>
<dbReference type="Gene3D" id="3.40.50.2000">
    <property type="entry name" value="Glycogen Phosphorylase B"/>
    <property type="match status" value="2"/>
</dbReference>
<dbReference type="KEGG" id="pkb:B4V02_05115"/>
<keyword evidence="2 4" id="KW-0808">Transferase</keyword>
<dbReference type="GO" id="GO:0016757">
    <property type="term" value="F:glycosyltransferase activity"/>
    <property type="evidence" value="ECO:0007669"/>
    <property type="project" value="UniProtKB-KW"/>
</dbReference>
<evidence type="ECO:0000313" key="5">
    <source>
        <dbReference type="Proteomes" id="UP000214666"/>
    </source>
</evidence>
<evidence type="ECO:0000256" key="2">
    <source>
        <dbReference type="ARBA" id="ARBA00022679"/>
    </source>
</evidence>
<evidence type="ECO:0000313" key="4">
    <source>
        <dbReference type="EMBL" id="ASR46112.1"/>
    </source>
</evidence>
<dbReference type="EMBL" id="CP020028">
    <property type="protein sequence ID" value="ASR46112.1"/>
    <property type="molecule type" value="Genomic_DNA"/>
</dbReference>
<dbReference type="PANTHER" id="PTHR12526:SF510">
    <property type="entry name" value="D-INOSITOL 3-PHOSPHATE GLYCOSYLTRANSFERASE"/>
    <property type="match status" value="1"/>
</dbReference>
<evidence type="ECO:0000259" key="3">
    <source>
        <dbReference type="Pfam" id="PF00534"/>
    </source>
</evidence>
<gene>
    <name evidence="4" type="ORF">B4V02_05115</name>
</gene>
<dbReference type="SUPFAM" id="SSF53756">
    <property type="entry name" value="UDP-Glycosyltransferase/glycogen phosphorylase"/>
    <property type="match status" value="1"/>
</dbReference>
<dbReference type="OrthoDB" id="139410at2"/>
<dbReference type="RefSeq" id="WP_094153978.1">
    <property type="nucleotide sequence ID" value="NZ_CP020028.1"/>
</dbReference>
<proteinExistence type="predicted"/>
<dbReference type="InterPro" id="IPR001296">
    <property type="entry name" value="Glyco_trans_1"/>
</dbReference>
<dbReference type="Proteomes" id="UP000214666">
    <property type="component" value="Chromosome"/>
</dbReference>
<reference evidence="4 5" key="1">
    <citation type="submission" date="2017-03" db="EMBL/GenBank/DDBJ databases">
        <title>Complete genome sequence of Paenibacillus Kribbensis producing bioflocculants.</title>
        <authorList>
            <person name="Lee H.-G."/>
            <person name="Oh H.-M."/>
        </authorList>
    </citation>
    <scope>NUCLEOTIDE SEQUENCE [LARGE SCALE GENOMIC DNA]</scope>
    <source>
        <strain evidence="4 5">AM49</strain>
    </source>
</reference>
<feature type="domain" description="Glycosyl transferase family 1" evidence="3">
    <location>
        <begin position="196"/>
        <end position="360"/>
    </location>
</feature>
<evidence type="ECO:0000256" key="1">
    <source>
        <dbReference type="ARBA" id="ARBA00022676"/>
    </source>
</evidence>
<dbReference type="STRING" id="172713.GCA_001705305_04513"/>
<accession>A0A222WJD3</accession>
<keyword evidence="5" id="KW-1185">Reference proteome</keyword>
<dbReference type="PANTHER" id="PTHR12526">
    <property type="entry name" value="GLYCOSYLTRANSFERASE"/>
    <property type="match status" value="1"/>
</dbReference>
<keyword evidence="1" id="KW-0328">Glycosyltransferase</keyword>
<sequence>MQRPKVAVVTPGSFVIPSPRSSSVERVIACMVPLASHVLQAQIYGIKGTETPDHGDVDGVPCMRYTRGAGYIPEVIADLKRWSPAVVDVHNRPTAAHAIREALPDSRVVLTLHSTTFIREPHLKREDIGRLLLPLDRIVVNSAYLGVSVAANSPAVVRERIVVNNLGIHPGDFLPRWTPVGEAVRAARLDDFGWSGRRIVLYAGRLMPGKGVHRLLQALRRVVRACPDVLLLIAGSAYYGHDRLTPYTASLRRQMRKLRLEKHVQFLDYVPHPALASLYQLADVAVVPSVEDEAFGLVNLEAMAAEMPVVASRIGGIPEVVRHGETGWLVDPSPGEREMAAAIIGLLRQTGLRRRMGEAGLGEVRRRFLWQHSAQRWAQMMLDCATE</sequence>